<name>A0A915NQY4_9BILA</name>
<dbReference type="AlphaFoldDB" id="A0A915NQY4"/>
<dbReference type="WBParaSite" id="scf7180000420089.g4707">
    <property type="protein sequence ID" value="scf7180000420089.g4707"/>
    <property type="gene ID" value="scf7180000420089.g4707"/>
</dbReference>
<dbReference type="Proteomes" id="UP000887560">
    <property type="component" value="Unplaced"/>
</dbReference>
<organism evidence="1 2">
    <name type="scientific">Meloidogyne floridensis</name>
    <dbReference type="NCBI Taxonomy" id="298350"/>
    <lineage>
        <taxon>Eukaryota</taxon>
        <taxon>Metazoa</taxon>
        <taxon>Ecdysozoa</taxon>
        <taxon>Nematoda</taxon>
        <taxon>Chromadorea</taxon>
        <taxon>Rhabditida</taxon>
        <taxon>Tylenchina</taxon>
        <taxon>Tylenchomorpha</taxon>
        <taxon>Tylenchoidea</taxon>
        <taxon>Meloidogynidae</taxon>
        <taxon>Meloidogyninae</taxon>
        <taxon>Meloidogyne</taxon>
    </lineage>
</organism>
<sequence length="157" mass="17882">MARFQPYNRHSPLKAFSGQPTDPTAVCSINIVLIHTFQFRGNATKSTHFDDWSDYEKTCFDMMPLLNLGLCTPDSCTDYDVRKIVQFVYESAELALNTKLVCNVSVQRLRLNGGNGKPVSVEPQSKFVTIIRLFSVARNLDYILDTRMEEGQIRCLH</sequence>
<reference evidence="2" key="1">
    <citation type="submission" date="2022-11" db="UniProtKB">
        <authorList>
            <consortium name="WormBaseParasite"/>
        </authorList>
    </citation>
    <scope>IDENTIFICATION</scope>
</reference>
<evidence type="ECO:0000313" key="2">
    <source>
        <dbReference type="WBParaSite" id="scf7180000420089.g4707"/>
    </source>
</evidence>
<protein>
    <submittedName>
        <fullName evidence="2">Nose resistant-to-fluoxetine protein N-terminal domain-containing protein</fullName>
    </submittedName>
</protein>
<keyword evidence="1" id="KW-1185">Reference proteome</keyword>
<proteinExistence type="predicted"/>
<accession>A0A915NQY4</accession>
<evidence type="ECO:0000313" key="1">
    <source>
        <dbReference type="Proteomes" id="UP000887560"/>
    </source>
</evidence>